<evidence type="ECO:0000256" key="1">
    <source>
        <dbReference type="SAM" id="SignalP"/>
    </source>
</evidence>
<protein>
    <recommendedName>
        <fullName evidence="4">Sialidase domain-containing protein</fullName>
    </recommendedName>
</protein>
<gene>
    <name evidence="2" type="ORF">M752DRAFT_310069</name>
</gene>
<sequence length="436" mass="49279">MIFHIALFFFLRLTCTSAAALSHGNAHHALTQLWDVTPEIDYSDPLYAGWDPIPDVVNIEIYNGAHEQRTYALHPILYSRGEDVYLIHTSSVIDEDTMGQNIWMAHSHDGGYTWTESRPILPPAILPNQTATQTFKYYCDLNVQQRAFQSDAIVEHGGKLFAVAQTLDFWCSGKNVSTQDGSGKYASGRVARPLHFDGSFAGDPCWIQQNVWTDYVRYNETVYGTKYGMRYCEEASAIREILELPGSVPAWSDFQINSGIYAADNNHSMEEVTHAVWLEDVGLWQRFWRDISTYNSSHAVWVEYSHSGRDWFPVVRESYGNQIFETNIPDEISKQYLLRIPNQDLSALISNPRFNEGSVREPLTLATARGRGVQPFQGIGVLRTNASTEIASDTRGFKAKGFQYPSATQVGDNLIVAYSENKQNIWVSIVPVQRLP</sequence>
<organism evidence="2 3">
    <name type="scientific">Aspergillus phoenicis ATCC 13157</name>
    <dbReference type="NCBI Taxonomy" id="1353007"/>
    <lineage>
        <taxon>Eukaryota</taxon>
        <taxon>Fungi</taxon>
        <taxon>Dikarya</taxon>
        <taxon>Ascomycota</taxon>
        <taxon>Pezizomycotina</taxon>
        <taxon>Eurotiomycetes</taxon>
        <taxon>Eurotiomycetidae</taxon>
        <taxon>Eurotiales</taxon>
        <taxon>Aspergillaceae</taxon>
        <taxon>Aspergillus</taxon>
    </lineage>
</organism>
<dbReference type="AlphaFoldDB" id="A0A370PWI5"/>
<keyword evidence="1" id="KW-0732">Signal</keyword>
<dbReference type="EMBL" id="KZ851846">
    <property type="protein sequence ID" value="RDK46538.1"/>
    <property type="molecule type" value="Genomic_DNA"/>
</dbReference>
<feature type="chain" id="PRO_5016843516" description="Sialidase domain-containing protein" evidence="1">
    <location>
        <begin position="19"/>
        <end position="436"/>
    </location>
</feature>
<reference evidence="2 3" key="1">
    <citation type="submission" date="2018-07" db="EMBL/GenBank/DDBJ databases">
        <title>Section-level genome sequencing of Aspergillus section Nigri to investigate inter- and intra-species variation.</title>
        <authorList>
            <consortium name="DOE Joint Genome Institute"/>
            <person name="Vesth T.C."/>
            <person name="Nybo J.L."/>
            <person name="Theobald S."/>
            <person name="Frisvad J.C."/>
            <person name="Larsen T.O."/>
            <person name="Nielsen K.F."/>
            <person name="Hoof J.B."/>
            <person name="Brandl J."/>
            <person name="Salamov A."/>
            <person name="Riley R."/>
            <person name="Gladden J.M."/>
            <person name="Phatale P."/>
            <person name="Nielsen M.T."/>
            <person name="Lyhne E.K."/>
            <person name="Kogle M.E."/>
            <person name="Strasser K."/>
            <person name="McDonnell E."/>
            <person name="Barry K."/>
            <person name="Clum A."/>
            <person name="Chen C."/>
            <person name="Nolan M."/>
            <person name="Sandor L."/>
            <person name="Kuo A."/>
            <person name="Lipzen A."/>
            <person name="Hainaut M."/>
            <person name="Drula E."/>
            <person name="Tsang A."/>
            <person name="Magnuson J.K."/>
            <person name="Henrissat B."/>
            <person name="Wiebenga A."/>
            <person name="Simmons B.A."/>
            <person name="Makela M.R."/>
            <person name="De vries R.P."/>
            <person name="Grigoriev I.V."/>
            <person name="Mortensen U.H."/>
            <person name="Baker S.E."/>
            <person name="Andersen M.R."/>
        </authorList>
    </citation>
    <scope>NUCLEOTIDE SEQUENCE [LARGE SCALE GENOMIC DNA]</scope>
    <source>
        <strain evidence="2 3">ATCC 13157</strain>
    </source>
</reference>
<accession>A0A370PWI5</accession>
<feature type="signal peptide" evidence="1">
    <location>
        <begin position="1"/>
        <end position="18"/>
    </location>
</feature>
<dbReference type="SUPFAM" id="SSF50939">
    <property type="entry name" value="Sialidases"/>
    <property type="match status" value="1"/>
</dbReference>
<evidence type="ECO:0000313" key="2">
    <source>
        <dbReference type="EMBL" id="RDK46538.1"/>
    </source>
</evidence>
<dbReference type="Proteomes" id="UP000254937">
    <property type="component" value="Unassembled WGS sequence"/>
</dbReference>
<evidence type="ECO:0000313" key="3">
    <source>
        <dbReference type="Proteomes" id="UP000254937"/>
    </source>
</evidence>
<keyword evidence="3" id="KW-1185">Reference proteome</keyword>
<name>A0A370PWI5_ASPPH</name>
<evidence type="ECO:0008006" key="4">
    <source>
        <dbReference type="Google" id="ProtNLM"/>
    </source>
</evidence>
<dbReference type="InterPro" id="IPR036278">
    <property type="entry name" value="Sialidase_sf"/>
</dbReference>
<proteinExistence type="predicted"/>